<keyword evidence="1" id="KW-1133">Transmembrane helix</keyword>
<dbReference type="Proteomes" id="UP000682733">
    <property type="component" value="Unassembled WGS sequence"/>
</dbReference>
<evidence type="ECO:0000256" key="1">
    <source>
        <dbReference type="SAM" id="Phobius"/>
    </source>
</evidence>
<dbReference type="EMBL" id="CAJNOQ010008498">
    <property type="protein sequence ID" value="CAF1198753.1"/>
    <property type="molecule type" value="Genomic_DNA"/>
</dbReference>
<keyword evidence="6" id="KW-1185">Reference proteome</keyword>
<evidence type="ECO:0008006" key="7">
    <source>
        <dbReference type="Google" id="ProtNLM"/>
    </source>
</evidence>
<feature type="transmembrane region" description="Helical" evidence="1">
    <location>
        <begin position="304"/>
        <end position="324"/>
    </location>
</feature>
<evidence type="ECO:0000313" key="5">
    <source>
        <dbReference type="EMBL" id="CAF3986499.1"/>
    </source>
</evidence>
<gene>
    <name evidence="3" type="ORF">GPM918_LOCUS23606</name>
    <name evidence="2" type="ORF">OVA965_LOCUS22779</name>
    <name evidence="4" type="ORF">SRO942_LOCUS23605</name>
    <name evidence="5" type="ORF">TMI583_LOCUS23494</name>
</gene>
<feature type="transmembrane region" description="Helical" evidence="1">
    <location>
        <begin position="352"/>
        <end position="372"/>
    </location>
</feature>
<sequence>MTYEHSTFVPYAVDISQNFAVIVGYVGLRPTVYLVYFNSCVTNSFQMCMTVADTFMYNSSDNSTNAMSVKINHVGQVLWGISSMNKVILLGVNYSTLHLISTIVIRVKAVTWMGNNKAAVLVLSQVLLYQITINNNFIQLSTFPNSWKTLCSTISSNFVTIVSNDKIGLAILDVNGSVYVIRPTTIGYYPVTNTGCGHGINFAYSNEKKCLPGTYHMETSTNPCALCPPGTYNGGDMYIACAPCNASSFCPLGSVANVDGTAMNNIVQALAYPQSPENTLFDDILLQNMFQLSFQKHCLLVSPLFWTILLLGFALLLLVMMGALKFFHRCKNIRETIKFVFKQTDLIGEGEMWIGGVVSFSIVVLVSFAYMFSNLYLKQYPIESVGDSTFSCSPNLRNSKFSTQMQLLGIPLSDDIQPIFNMLDAQPYILNVDFVNTLFTCHDLIIQQTVGTVVLVISPQTCTVTNESVISVSVLLPLHTITIQLLLNGLLTVGGIRVGLSGPSASNEEYTVQQLGFMQSYTVLNRTLSQSATLLLQFIRMINATEPLSDGEKTVFSALWIPTFSYVSDQLFLTEAQYVGNTRNNTLLTLQLSEKAYYVINTQAPIAKQSEVIFHAILFTVVCLELFGLVFLIFKLVLLPFFKFMVAKIEAKLHHRVAHMDDTKKSYLESPEL</sequence>
<proteinExistence type="predicted"/>
<keyword evidence="1" id="KW-0472">Membrane</keyword>
<evidence type="ECO:0000313" key="6">
    <source>
        <dbReference type="Proteomes" id="UP000663829"/>
    </source>
</evidence>
<dbReference type="OrthoDB" id="10128844at2759"/>
<evidence type="ECO:0000313" key="2">
    <source>
        <dbReference type="EMBL" id="CAF1175258.1"/>
    </source>
</evidence>
<feature type="transmembrane region" description="Helical" evidence="1">
    <location>
        <begin position="612"/>
        <end position="638"/>
    </location>
</feature>
<accession>A0A814W3G1</accession>
<name>A0A814W3G1_9BILA</name>
<dbReference type="EMBL" id="CAJOBC010008499">
    <property type="protein sequence ID" value="CAF3963364.1"/>
    <property type="molecule type" value="Genomic_DNA"/>
</dbReference>
<evidence type="ECO:0000313" key="3">
    <source>
        <dbReference type="EMBL" id="CAF1198753.1"/>
    </source>
</evidence>
<evidence type="ECO:0000313" key="4">
    <source>
        <dbReference type="EMBL" id="CAF3963364.1"/>
    </source>
</evidence>
<protein>
    <recommendedName>
        <fullName evidence="7">Transmembrane protein</fullName>
    </recommendedName>
</protein>
<organism evidence="3 6">
    <name type="scientific">Didymodactylos carnosus</name>
    <dbReference type="NCBI Taxonomy" id="1234261"/>
    <lineage>
        <taxon>Eukaryota</taxon>
        <taxon>Metazoa</taxon>
        <taxon>Spiralia</taxon>
        <taxon>Gnathifera</taxon>
        <taxon>Rotifera</taxon>
        <taxon>Eurotatoria</taxon>
        <taxon>Bdelloidea</taxon>
        <taxon>Philodinida</taxon>
        <taxon>Philodinidae</taxon>
        <taxon>Didymodactylos</taxon>
    </lineage>
</organism>
<dbReference type="Proteomes" id="UP000663829">
    <property type="component" value="Unassembled WGS sequence"/>
</dbReference>
<dbReference type="Proteomes" id="UP000677228">
    <property type="component" value="Unassembled WGS sequence"/>
</dbReference>
<reference evidence="3" key="1">
    <citation type="submission" date="2021-02" db="EMBL/GenBank/DDBJ databases">
        <authorList>
            <person name="Nowell W R."/>
        </authorList>
    </citation>
    <scope>NUCLEOTIDE SEQUENCE</scope>
</reference>
<comment type="caution">
    <text evidence="3">The sequence shown here is derived from an EMBL/GenBank/DDBJ whole genome shotgun (WGS) entry which is preliminary data.</text>
</comment>
<dbReference type="EMBL" id="CAJOBA010034495">
    <property type="protein sequence ID" value="CAF3986499.1"/>
    <property type="molecule type" value="Genomic_DNA"/>
</dbReference>
<dbReference type="Proteomes" id="UP000681722">
    <property type="component" value="Unassembled WGS sequence"/>
</dbReference>
<dbReference type="SMART" id="SM01411">
    <property type="entry name" value="Ephrin_rec_like"/>
    <property type="match status" value="1"/>
</dbReference>
<dbReference type="EMBL" id="CAJNOK010012970">
    <property type="protein sequence ID" value="CAF1175258.1"/>
    <property type="molecule type" value="Genomic_DNA"/>
</dbReference>
<keyword evidence="1" id="KW-0812">Transmembrane</keyword>
<dbReference type="AlphaFoldDB" id="A0A814W3G1"/>